<sequence>MSNADVIIEILEQEGVEYLLGFPNNRLFNSAASHSIRPIIARTERVAINMADAYTRMNNGRKFGVVAVQDGPGIEASFGAVAQAYGDNTPILMLPGAHAPLMQDYDPQFIASRSFRDITKMAGLINDGRTIPRKFEMAFSALKNPKSGPVLLETAANLLWGQAEAELIPEYTSPGRYSSMADESDVERIFEALLEAKRPVIIAGQGVLYAEAWHELKELAELLQIPVTTTLLGKSAYPETHELALGTAG</sequence>
<dbReference type="SUPFAM" id="SSF52467">
    <property type="entry name" value="DHS-like NAD/FAD-binding domain"/>
    <property type="match status" value="1"/>
</dbReference>
<name>A0A382TN19_9ZZZZ</name>
<dbReference type="InterPro" id="IPR029061">
    <property type="entry name" value="THDP-binding"/>
</dbReference>
<reference evidence="4" key="1">
    <citation type="submission" date="2018-05" db="EMBL/GenBank/DDBJ databases">
        <authorList>
            <person name="Lanie J.A."/>
            <person name="Ng W.-L."/>
            <person name="Kazmierczak K.M."/>
            <person name="Andrzejewski T.M."/>
            <person name="Davidsen T.M."/>
            <person name="Wayne K.J."/>
            <person name="Tettelin H."/>
            <person name="Glass J.I."/>
            <person name="Rusch D."/>
            <person name="Podicherti R."/>
            <person name="Tsui H.-C.T."/>
            <person name="Winkler M.E."/>
        </authorList>
    </citation>
    <scope>NUCLEOTIDE SEQUENCE</scope>
</reference>
<dbReference type="InterPro" id="IPR045229">
    <property type="entry name" value="TPP_enz"/>
</dbReference>
<gene>
    <name evidence="4" type="ORF">METZ01_LOCUS376016</name>
</gene>
<protein>
    <recommendedName>
        <fullName evidence="5">Thiamine pyrophosphate enzyme N-terminal TPP-binding domain-containing protein</fullName>
    </recommendedName>
</protein>
<dbReference type="Pfam" id="PF02776">
    <property type="entry name" value="TPP_enzyme_N"/>
    <property type="match status" value="1"/>
</dbReference>
<feature type="domain" description="Thiamine pyrophosphate enzyme N-terminal TPP-binding" evidence="3">
    <location>
        <begin position="2"/>
        <end position="98"/>
    </location>
</feature>
<dbReference type="GO" id="GO:0030976">
    <property type="term" value="F:thiamine pyrophosphate binding"/>
    <property type="evidence" value="ECO:0007669"/>
    <property type="project" value="InterPro"/>
</dbReference>
<feature type="domain" description="Thiamine pyrophosphate enzyme central" evidence="2">
    <location>
        <begin position="186"/>
        <end position="249"/>
    </location>
</feature>
<dbReference type="Gene3D" id="3.40.50.970">
    <property type="match status" value="1"/>
</dbReference>
<dbReference type="GO" id="GO:0009099">
    <property type="term" value="P:L-valine biosynthetic process"/>
    <property type="evidence" value="ECO:0007669"/>
    <property type="project" value="TreeGrafter"/>
</dbReference>
<dbReference type="Pfam" id="PF00205">
    <property type="entry name" value="TPP_enzyme_M"/>
    <property type="match status" value="1"/>
</dbReference>
<dbReference type="InterPro" id="IPR029035">
    <property type="entry name" value="DHS-like_NAD/FAD-binding_dom"/>
</dbReference>
<dbReference type="GO" id="GO:0050660">
    <property type="term" value="F:flavin adenine dinucleotide binding"/>
    <property type="evidence" value="ECO:0007669"/>
    <property type="project" value="TreeGrafter"/>
</dbReference>
<evidence type="ECO:0000259" key="3">
    <source>
        <dbReference type="Pfam" id="PF02776"/>
    </source>
</evidence>
<dbReference type="PANTHER" id="PTHR18968:SF13">
    <property type="entry name" value="ACETOLACTATE SYNTHASE CATALYTIC SUBUNIT, MITOCHONDRIAL"/>
    <property type="match status" value="1"/>
</dbReference>
<dbReference type="GO" id="GO:0009097">
    <property type="term" value="P:isoleucine biosynthetic process"/>
    <property type="evidence" value="ECO:0007669"/>
    <property type="project" value="TreeGrafter"/>
</dbReference>
<dbReference type="GO" id="GO:0000287">
    <property type="term" value="F:magnesium ion binding"/>
    <property type="evidence" value="ECO:0007669"/>
    <property type="project" value="InterPro"/>
</dbReference>
<dbReference type="InterPro" id="IPR012000">
    <property type="entry name" value="Thiamin_PyroP_enz_cen_dom"/>
</dbReference>
<dbReference type="SUPFAM" id="SSF52518">
    <property type="entry name" value="Thiamin diphosphate-binding fold (THDP-binding)"/>
    <property type="match status" value="1"/>
</dbReference>
<dbReference type="EMBL" id="UINC01137677">
    <property type="protein sequence ID" value="SVD23162.1"/>
    <property type="molecule type" value="Genomic_DNA"/>
</dbReference>
<evidence type="ECO:0000256" key="1">
    <source>
        <dbReference type="ARBA" id="ARBA00007812"/>
    </source>
</evidence>
<proteinExistence type="inferred from homology"/>
<dbReference type="GO" id="GO:0003984">
    <property type="term" value="F:acetolactate synthase activity"/>
    <property type="evidence" value="ECO:0007669"/>
    <property type="project" value="TreeGrafter"/>
</dbReference>
<evidence type="ECO:0008006" key="5">
    <source>
        <dbReference type="Google" id="ProtNLM"/>
    </source>
</evidence>
<feature type="non-terminal residue" evidence="4">
    <location>
        <position position="249"/>
    </location>
</feature>
<evidence type="ECO:0000313" key="4">
    <source>
        <dbReference type="EMBL" id="SVD23162.1"/>
    </source>
</evidence>
<dbReference type="Gene3D" id="3.40.50.1220">
    <property type="entry name" value="TPP-binding domain"/>
    <property type="match status" value="1"/>
</dbReference>
<comment type="similarity">
    <text evidence="1">Belongs to the TPP enzyme family.</text>
</comment>
<dbReference type="GO" id="GO:0005948">
    <property type="term" value="C:acetolactate synthase complex"/>
    <property type="evidence" value="ECO:0007669"/>
    <property type="project" value="TreeGrafter"/>
</dbReference>
<dbReference type="AlphaFoldDB" id="A0A382TN19"/>
<evidence type="ECO:0000259" key="2">
    <source>
        <dbReference type="Pfam" id="PF00205"/>
    </source>
</evidence>
<dbReference type="InterPro" id="IPR012001">
    <property type="entry name" value="Thiamin_PyroP_enz_TPP-bd_dom"/>
</dbReference>
<dbReference type="PANTHER" id="PTHR18968">
    <property type="entry name" value="THIAMINE PYROPHOSPHATE ENZYMES"/>
    <property type="match status" value="1"/>
</dbReference>
<accession>A0A382TN19</accession>
<organism evidence="4">
    <name type="scientific">marine metagenome</name>
    <dbReference type="NCBI Taxonomy" id="408172"/>
    <lineage>
        <taxon>unclassified sequences</taxon>
        <taxon>metagenomes</taxon>
        <taxon>ecological metagenomes</taxon>
    </lineage>
</organism>
<dbReference type="CDD" id="cd07035">
    <property type="entry name" value="TPP_PYR_POX_like"/>
    <property type="match status" value="1"/>
</dbReference>